<comment type="caution">
    <text evidence="4">The sequence shown here is derived from an EMBL/GenBank/DDBJ whole genome shotgun (WGS) entry which is preliminary data.</text>
</comment>
<gene>
    <name evidence="2" type="ORF">AVEN_119626_1</name>
    <name evidence="4" type="ORF">AVEN_170239_1</name>
    <name evidence="1" type="ORF">AVEN_57272_1</name>
    <name evidence="3" type="ORF">AVEN_99416_1</name>
</gene>
<evidence type="ECO:0000313" key="1">
    <source>
        <dbReference type="EMBL" id="GBO04027.1"/>
    </source>
</evidence>
<evidence type="ECO:0000313" key="4">
    <source>
        <dbReference type="EMBL" id="GBO04039.1"/>
    </source>
</evidence>
<dbReference type="Proteomes" id="UP000499080">
    <property type="component" value="Unassembled WGS sequence"/>
</dbReference>
<keyword evidence="5" id="KW-1185">Reference proteome</keyword>
<protein>
    <submittedName>
        <fullName evidence="4">Uncharacterized protein</fullName>
    </submittedName>
</protein>
<dbReference type="EMBL" id="BGPR01031154">
    <property type="protein sequence ID" value="GBO04039.1"/>
    <property type="molecule type" value="Genomic_DNA"/>
</dbReference>
<evidence type="ECO:0000313" key="3">
    <source>
        <dbReference type="EMBL" id="GBO04031.1"/>
    </source>
</evidence>
<dbReference type="EMBL" id="BGPR01031144">
    <property type="protein sequence ID" value="GBO04028.1"/>
    <property type="molecule type" value="Genomic_DNA"/>
</dbReference>
<dbReference type="EMBL" id="BGPR01031143">
    <property type="protein sequence ID" value="GBO04027.1"/>
    <property type="molecule type" value="Genomic_DNA"/>
</dbReference>
<proteinExistence type="predicted"/>
<dbReference type="AlphaFoldDB" id="A0A4Y2TTU1"/>
<dbReference type="EMBL" id="BGPR01031148">
    <property type="protein sequence ID" value="GBO04031.1"/>
    <property type="molecule type" value="Genomic_DNA"/>
</dbReference>
<evidence type="ECO:0000313" key="5">
    <source>
        <dbReference type="Proteomes" id="UP000499080"/>
    </source>
</evidence>
<sequence length="155" mass="17850">MRTSEINTKPTSKSFNDQLSLNELRARLRRLDQLFKEFDQYGAALPEDASETEEFEAKYFETEAMYQSALVAFTVRSTTIANLTAFEASFKFPRLSIPCFDVETTIGLILRICIWRQFHDNQSVAAILKFQYLIGLFNGRPSGYYLAHSDFGNYI</sequence>
<name>A0A4Y2TTU1_ARAVE</name>
<accession>A0A4Y2TTU1</accession>
<evidence type="ECO:0000313" key="2">
    <source>
        <dbReference type="EMBL" id="GBO04028.1"/>
    </source>
</evidence>
<reference evidence="4 5" key="1">
    <citation type="journal article" date="2019" name="Sci. Rep.">
        <title>Orb-weaving spider Araneus ventricosus genome elucidates the spidroin gene catalogue.</title>
        <authorList>
            <person name="Kono N."/>
            <person name="Nakamura H."/>
            <person name="Ohtoshi R."/>
            <person name="Moran D.A.P."/>
            <person name="Shinohara A."/>
            <person name="Yoshida Y."/>
            <person name="Fujiwara M."/>
            <person name="Mori M."/>
            <person name="Tomita M."/>
            <person name="Arakawa K."/>
        </authorList>
    </citation>
    <scope>NUCLEOTIDE SEQUENCE [LARGE SCALE GENOMIC DNA]</scope>
</reference>
<organism evidence="4 5">
    <name type="scientific">Araneus ventricosus</name>
    <name type="common">Orbweaver spider</name>
    <name type="synonym">Epeira ventricosa</name>
    <dbReference type="NCBI Taxonomy" id="182803"/>
    <lineage>
        <taxon>Eukaryota</taxon>
        <taxon>Metazoa</taxon>
        <taxon>Ecdysozoa</taxon>
        <taxon>Arthropoda</taxon>
        <taxon>Chelicerata</taxon>
        <taxon>Arachnida</taxon>
        <taxon>Araneae</taxon>
        <taxon>Araneomorphae</taxon>
        <taxon>Entelegynae</taxon>
        <taxon>Araneoidea</taxon>
        <taxon>Araneidae</taxon>
        <taxon>Araneus</taxon>
    </lineage>
</organism>